<protein>
    <recommendedName>
        <fullName evidence="1">Heterokaryon incompatibility domain-containing protein</fullName>
    </recommendedName>
</protein>
<keyword evidence="3" id="KW-1185">Reference proteome</keyword>
<dbReference type="PANTHER" id="PTHR24148">
    <property type="entry name" value="ANKYRIN REPEAT DOMAIN-CONTAINING PROTEIN 39 HOMOLOG-RELATED"/>
    <property type="match status" value="1"/>
</dbReference>
<dbReference type="Pfam" id="PF06985">
    <property type="entry name" value="HET"/>
    <property type="match status" value="1"/>
</dbReference>
<proteinExistence type="predicted"/>
<evidence type="ECO:0000313" key="3">
    <source>
        <dbReference type="Proteomes" id="UP000676310"/>
    </source>
</evidence>
<organism evidence="2 3">
    <name type="scientific">Alternaria atra</name>
    <dbReference type="NCBI Taxonomy" id="119953"/>
    <lineage>
        <taxon>Eukaryota</taxon>
        <taxon>Fungi</taxon>
        <taxon>Dikarya</taxon>
        <taxon>Ascomycota</taxon>
        <taxon>Pezizomycotina</taxon>
        <taxon>Dothideomycetes</taxon>
        <taxon>Pleosporomycetidae</taxon>
        <taxon>Pleosporales</taxon>
        <taxon>Pleosporineae</taxon>
        <taxon>Pleosporaceae</taxon>
        <taxon>Alternaria</taxon>
        <taxon>Alternaria sect. Ulocladioides</taxon>
    </lineage>
</organism>
<dbReference type="InterPro" id="IPR052895">
    <property type="entry name" value="HetReg/Transcr_Mod"/>
</dbReference>
<gene>
    <name evidence="2" type="ORF">ALTATR162_LOCUS12103</name>
</gene>
<evidence type="ECO:0000313" key="2">
    <source>
        <dbReference type="EMBL" id="CAG5189876.1"/>
    </source>
</evidence>
<dbReference type="InterPro" id="IPR010730">
    <property type="entry name" value="HET"/>
</dbReference>
<dbReference type="Proteomes" id="UP000676310">
    <property type="component" value="Unassembled WGS sequence"/>
</dbReference>
<comment type="caution">
    <text evidence="2">The sequence shown here is derived from an EMBL/GenBank/DDBJ whole genome shotgun (WGS) entry which is preliminary data.</text>
</comment>
<accession>A0A8J2ICC3</accession>
<dbReference type="AlphaFoldDB" id="A0A8J2ICC3"/>
<name>A0A8J2ICC3_9PLEO</name>
<dbReference type="OrthoDB" id="3553147at2759"/>
<dbReference type="RefSeq" id="XP_043175683.1">
    <property type="nucleotide sequence ID" value="XM_043319748.1"/>
</dbReference>
<evidence type="ECO:0000259" key="1">
    <source>
        <dbReference type="Pfam" id="PF06985"/>
    </source>
</evidence>
<dbReference type="GeneID" id="67012450"/>
<reference evidence="2" key="1">
    <citation type="submission" date="2021-05" db="EMBL/GenBank/DDBJ databases">
        <authorList>
            <person name="Stam R."/>
        </authorList>
    </citation>
    <scope>NUCLEOTIDE SEQUENCE</scope>
    <source>
        <strain evidence="2">CS162</strain>
    </source>
</reference>
<dbReference type="EMBL" id="CAJRGZ010000036">
    <property type="protein sequence ID" value="CAG5189876.1"/>
    <property type="molecule type" value="Genomic_DNA"/>
</dbReference>
<feature type="domain" description="Heterokaryon incompatibility" evidence="1">
    <location>
        <begin position="47"/>
        <end position="217"/>
    </location>
</feature>
<dbReference type="PANTHER" id="PTHR24148:SF64">
    <property type="entry name" value="HETEROKARYON INCOMPATIBILITY DOMAIN-CONTAINING PROTEIN"/>
    <property type="match status" value="1"/>
</dbReference>
<sequence length="374" mass="43252">MGLLTGKGIHRPLTEDHIRLLTLRPGLLNDPIYGELEHVSLSAKHTYEALSYVWGDASDTSSMILDRTLYPITKNLECALGYLRSKEAPRVLWVDAICINQDDQDEKSEQVPMMGEIYSRATKVYAWLGEADRQINCIFDILQEFRDRKKEVTFPTDFDAAERLSFFQQLFCGIFQNKAGTLPERSDLDDDILHEEFNWLRALYMRPYWRRVWIVQELVLAKVVVVCCGDKSIDFDDIYGLSLDWGSFEQGFDTATYKRLKPHTRGWYTILTIRGHRRRREVVDWDMGGEAQYPMSIKLSERGDVAMLDEVIEIYAQHHGCRDLKDKVYGFRELVPQWKDNLVLCDSSSALCYSAYSTNESTYCLRGAAFNAAR</sequence>